<comment type="caution">
    <text evidence="5">The sequence shown here is derived from an EMBL/GenBank/DDBJ whole genome shotgun (WGS) entry which is preliminary data.</text>
</comment>
<keyword evidence="2 4" id="KW-0732">Signal</keyword>
<dbReference type="AlphaFoldDB" id="A0ABD0JKY8"/>
<feature type="chain" id="PRO_5044855949" description="LRRNT domain-containing protein" evidence="4">
    <location>
        <begin position="23"/>
        <end position="302"/>
    </location>
</feature>
<evidence type="ECO:0000313" key="5">
    <source>
        <dbReference type="EMBL" id="KAK7475526.1"/>
    </source>
</evidence>
<dbReference type="InterPro" id="IPR001611">
    <property type="entry name" value="Leu-rich_rpt"/>
</dbReference>
<dbReference type="EMBL" id="JACVVK020000403">
    <property type="protein sequence ID" value="KAK7475526.1"/>
    <property type="molecule type" value="Genomic_DNA"/>
</dbReference>
<keyword evidence="3" id="KW-0677">Repeat</keyword>
<reference evidence="5 6" key="1">
    <citation type="journal article" date="2023" name="Sci. Data">
        <title>Genome assembly of the Korean intertidal mud-creeper Batillaria attramentaria.</title>
        <authorList>
            <person name="Patra A.K."/>
            <person name="Ho P.T."/>
            <person name="Jun S."/>
            <person name="Lee S.J."/>
            <person name="Kim Y."/>
            <person name="Won Y.J."/>
        </authorList>
    </citation>
    <scope>NUCLEOTIDE SEQUENCE [LARGE SCALE GENOMIC DNA]</scope>
    <source>
        <strain evidence="5">Wonlab-2016</strain>
    </source>
</reference>
<dbReference type="InterPro" id="IPR003591">
    <property type="entry name" value="Leu-rich_rpt_typical-subtyp"/>
</dbReference>
<dbReference type="Pfam" id="PF00560">
    <property type="entry name" value="LRR_1"/>
    <property type="match status" value="1"/>
</dbReference>
<evidence type="ECO:0000256" key="3">
    <source>
        <dbReference type="ARBA" id="ARBA00022737"/>
    </source>
</evidence>
<dbReference type="SUPFAM" id="SSF52058">
    <property type="entry name" value="L domain-like"/>
    <property type="match status" value="1"/>
</dbReference>
<accession>A0ABD0JKY8</accession>
<protein>
    <recommendedName>
        <fullName evidence="7">LRRNT domain-containing protein</fullName>
    </recommendedName>
</protein>
<sequence length="302" mass="33786">METFPLCLTACVLLLAIETSQVRDCDISDQLKSYKGLGLEDDTPADEYQPCGDGFCRCSEITADCSKHYGKLTYDCNLGPPPVDVFFSYDLRHLGTLVLASNHIHPINLTVFSSLVNLGILQLHINEIGHGLSTGYLPRLEQLYLHDNSLFDFPITCAADGTSLFPSLRYLDLWNNQLQFIKGNVCLPMLDYLDLSNNQFMNLSTGMFSQSRFPSLEILEVSSDMGPQTMQKNALNNPSLRQLALSFENPDTIENSSDSYAGCTNLVALQVSGMAFSWDNFRERTFLQLFGHLRHLKSLDLS</sequence>
<dbReference type="SMART" id="SM00369">
    <property type="entry name" value="LRR_TYP"/>
    <property type="match status" value="4"/>
</dbReference>
<dbReference type="InterPro" id="IPR050328">
    <property type="entry name" value="Dev_Immune_Receptor"/>
</dbReference>
<evidence type="ECO:0008006" key="7">
    <source>
        <dbReference type="Google" id="ProtNLM"/>
    </source>
</evidence>
<dbReference type="PANTHER" id="PTHR24373">
    <property type="entry name" value="SLIT RELATED LEUCINE-RICH REPEAT NEURONAL PROTEIN"/>
    <property type="match status" value="1"/>
</dbReference>
<evidence type="ECO:0000256" key="2">
    <source>
        <dbReference type="ARBA" id="ARBA00022729"/>
    </source>
</evidence>
<proteinExistence type="predicted"/>
<dbReference type="PROSITE" id="PS51450">
    <property type="entry name" value="LRR"/>
    <property type="match status" value="1"/>
</dbReference>
<feature type="signal peptide" evidence="4">
    <location>
        <begin position="1"/>
        <end position="22"/>
    </location>
</feature>
<evidence type="ECO:0000256" key="1">
    <source>
        <dbReference type="ARBA" id="ARBA00022614"/>
    </source>
</evidence>
<organism evidence="5 6">
    <name type="scientific">Batillaria attramentaria</name>
    <dbReference type="NCBI Taxonomy" id="370345"/>
    <lineage>
        <taxon>Eukaryota</taxon>
        <taxon>Metazoa</taxon>
        <taxon>Spiralia</taxon>
        <taxon>Lophotrochozoa</taxon>
        <taxon>Mollusca</taxon>
        <taxon>Gastropoda</taxon>
        <taxon>Caenogastropoda</taxon>
        <taxon>Sorbeoconcha</taxon>
        <taxon>Cerithioidea</taxon>
        <taxon>Batillariidae</taxon>
        <taxon>Batillaria</taxon>
    </lineage>
</organism>
<dbReference type="Gene3D" id="3.80.10.10">
    <property type="entry name" value="Ribonuclease Inhibitor"/>
    <property type="match status" value="2"/>
</dbReference>
<evidence type="ECO:0000313" key="6">
    <source>
        <dbReference type="Proteomes" id="UP001519460"/>
    </source>
</evidence>
<dbReference type="PANTHER" id="PTHR24373:SF275">
    <property type="entry name" value="TIR DOMAIN-CONTAINING PROTEIN"/>
    <property type="match status" value="1"/>
</dbReference>
<keyword evidence="1" id="KW-0433">Leucine-rich repeat</keyword>
<dbReference type="Proteomes" id="UP001519460">
    <property type="component" value="Unassembled WGS sequence"/>
</dbReference>
<name>A0ABD0JKY8_9CAEN</name>
<dbReference type="InterPro" id="IPR032675">
    <property type="entry name" value="LRR_dom_sf"/>
</dbReference>
<evidence type="ECO:0000256" key="4">
    <source>
        <dbReference type="SAM" id="SignalP"/>
    </source>
</evidence>
<keyword evidence="6" id="KW-1185">Reference proteome</keyword>
<gene>
    <name evidence="5" type="ORF">BaRGS_00033215</name>
</gene>